<keyword evidence="2" id="KW-0645">Protease</keyword>
<reference evidence="6 7" key="1">
    <citation type="submission" date="2023-07" db="EMBL/GenBank/DDBJ databases">
        <title>Novel species of Thermanaerothrix with wide hydrolytic capabilities.</title>
        <authorList>
            <person name="Zayulina K.S."/>
            <person name="Podosokorskaya O.A."/>
            <person name="Elcheninov A.G."/>
        </authorList>
    </citation>
    <scope>NUCLEOTIDE SEQUENCE [LARGE SCALE GENOMIC DNA]</scope>
    <source>
        <strain evidence="6 7">4228-RoL</strain>
    </source>
</reference>
<dbReference type="Gene3D" id="3.90.1720.10">
    <property type="entry name" value="endopeptidase domain like (from Nostoc punctiforme)"/>
    <property type="match status" value="1"/>
</dbReference>
<gene>
    <name evidence="6" type="ORF">QYE77_06730</name>
</gene>
<evidence type="ECO:0000256" key="2">
    <source>
        <dbReference type="ARBA" id="ARBA00022670"/>
    </source>
</evidence>
<dbReference type="EMBL" id="JAUHMF010000001">
    <property type="protein sequence ID" value="MDT8897959.1"/>
    <property type="molecule type" value="Genomic_DNA"/>
</dbReference>
<dbReference type="Proteomes" id="UP001254165">
    <property type="component" value="Unassembled WGS sequence"/>
</dbReference>
<dbReference type="Pfam" id="PF18348">
    <property type="entry name" value="SH3_16"/>
    <property type="match status" value="1"/>
</dbReference>
<dbReference type="RefSeq" id="WP_315624609.1">
    <property type="nucleotide sequence ID" value="NZ_JAUHMF010000001.1"/>
</dbReference>
<sequence length="343" mass="38408">MGEMLAPEAQVQKVLARLARERADERVHVFQVHVEKVENWRLHVSGRILDEEDRQAIHAALKAEDERWDVEDSALQVLRRPHNPVLAVATNLTSLHREPSFLAEMLTQLLWGAEVEVLEEKDHWVFVRCADGYLGWTYRPYLGEKLPQVPTHLVAAPVSLIRAQPETDAPLVSRLFAGTAVGVRETRGDWAQVEAHVSGWVPWADLRALDALPRSAEARRKQMIEDAYRFIGVPYLWGGTTANGIDCSGFVQLVHRLNGITLPRDADMQQAASRPCDPEQLQPGDLLFFGEKGEARAITHVALSLGGWRALHSSRSRNGVYEDDVQHVAHLRDSLVATGTFLA</sequence>
<dbReference type="Pfam" id="PF00877">
    <property type="entry name" value="NLPC_P60"/>
    <property type="match status" value="1"/>
</dbReference>
<dbReference type="Gene3D" id="2.30.30.40">
    <property type="entry name" value="SH3 Domains"/>
    <property type="match status" value="2"/>
</dbReference>
<dbReference type="SUPFAM" id="SSF54001">
    <property type="entry name" value="Cysteine proteinases"/>
    <property type="match status" value="1"/>
</dbReference>
<evidence type="ECO:0000259" key="5">
    <source>
        <dbReference type="PROSITE" id="PS51935"/>
    </source>
</evidence>
<evidence type="ECO:0000256" key="3">
    <source>
        <dbReference type="ARBA" id="ARBA00022801"/>
    </source>
</evidence>
<accession>A0ABU3NM87</accession>
<dbReference type="PANTHER" id="PTHR47053">
    <property type="entry name" value="MUREIN DD-ENDOPEPTIDASE MEPH-RELATED"/>
    <property type="match status" value="1"/>
</dbReference>
<protein>
    <submittedName>
        <fullName evidence="6">C40 family peptidase</fullName>
    </submittedName>
</protein>
<keyword evidence="3" id="KW-0378">Hydrolase</keyword>
<comment type="caution">
    <text evidence="6">The sequence shown here is derived from an EMBL/GenBank/DDBJ whole genome shotgun (WGS) entry which is preliminary data.</text>
</comment>
<evidence type="ECO:0000256" key="1">
    <source>
        <dbReference type="ARBA" id="ARBA00007074"/>
    </source>
</evidence>
<keyword evidence="7" id="KW-1185">Reference proteome</keyword>
<comment type="similarity">
    <text evidence="1">Belongs to the peptidase C40 family.</text>
</comment>
<dbReference type="PANTHER" id="PTHR47053:SF1">
    <property type="entry name" value="MUREIN DD-ENDOPEPTIDASE MEPH-RELATED"/>
    <property type="match status" value="1"/>
</dbReference>
<dbReference type="InterPro" id="IPR041382">
    <property type="entry name" value="SH3_16"/>
</dbReference>
<evidence type="ECO:0000313" key="7">
    <source>
        <dbReference type="Proteomes" id="UP001254165"/>
    </source>
</evidence>
<organism evidence="6 7">
    <name type="scientific">Thermanaerothrix solaris</name>
    <dbReference type="NCBI Taxonomy" id="3058434"/>
    <lineage>
        <taxon>Bacteria</taxon>
        <taxon>Bacillati</taxon>
        <taxon>Chloroflexota</taxon>
        <taxon>Anaerolineae</taxon>
        <taxon>Anaerolineales</taxon>
        <taxon>Anaerolineaceae</taxon>
        <taxon>Thermanaerothrix</taxon>
    </lineage>
</organism>
<dbReference type="InterPro" id="IPR038765">
    <property type="entry name" value="Papain-like_cys_pep_sf"/>
</dbReference>
<feature type="domain" description="NlpC/P60" evidence="5">
    <location>
        <begin position="217"/>
        <end position="342"/>
    </location>
</feature>
<dbReference type="PROSITE" id="PS51935">
    <property type="entry name" value="NLPC_P60"/>
    <property type="match status" value="1"/>
</dbReference>
<dbReference type="InterPro" id="IPR051202">
    <property type="entry name" value="Peptidase_C40"/>
</dbReference>
<name>A0ABU3NM87_9CHLR</name>
<evidence type="ECO:0000313" key="6">
    <source>
        <dbReference type="EMBL" id="MDT8897959.1"/>
    </source>
</evidence>
<keyword evidence="4" id="KW-0788">Thiol protease</keyword>
<proteinExistence type="inferred from homology"/>
<evidence type="ECO:0000256" key="4">
    <source>
        <dbReference type="ARBA" id="ARBA00022807"/>
    </source>
</evidence>
<dbReference type="InterPro" id="IPR000064">
    <property type="entry name" value="NLP_P60_dom"/>
</dbReference>